<reference evidence="1" key="1">
    <citation type="submission" date="2020-08" db="EMBL/GenBank/DDBJ databases">
        <title>Multicomponent nature underlies the extraordinary mechanical properties of spider dragline silk.</title>
        <authorList>
            <person name="Kono N."/>
            <person name="Nakamura H."/>
            <person name="Mori M."/>
            <person name="Yoshida Y."/>
            <person name="Ohtoshi R."/>
            <person name="Malay A.D."/>
            <person name="Moran D.A.P."/>
            <person name="Tomita M."/>
            <person name="Numata K."/>
            <person name="Arakawa K."/>
        </authorList>
    </citation>
    <scope>NUCLEOTIDE SEQUENCE</scope>
</reference>
<protein>
    <submittedName>
        <fullName evidence="1">Uncharacterized protein</fullName>
    </submittedName>
</protein>
<comment type="caution">
    <text evidence="1">The sequence shown here is derived from an EMBL/GenBank/DDBJ whole genome shotgun (WGS) entry which is preliminary data.</text>
</comment>
<proteinExistence type="predicted"/>
<evidence type="ECO:0000313" key="1">
    <source>
        <dbReference type="EMBL" id="GFY62985.1"/>
    </source>
</evidence>
<gene>
    <name evidence="1" type="ORF">TNIN_330351</name>
</gene>
<dbReference type="EMBL" id="BMAV01014544">
    <property type="protein sequence ID" value="GFY62985.1"/>
    <property type="molecule type" value="Genomic_DNA"/>
</dbReference>
<dbReference type="Proteomes" id="UP000886998">
    <property type="component" value="Unassembled WGS sequence"/>
</dbReference>
<dbReference type="AlphaFoldDB" id="A0A8X6Y242"/>
<organism evidence="1 2">
    <name type="scientific">Trichonephila inaurata madagascariensis</name>
    <dbReference type="NCBI Taxonomy" id="2747483"/>
    <lineage>
        <taxon>Eukaryota</taxon>
        <taxon>Metazoa</taxon>
        <taxon>Ecdysozoa</taxon>
        <taxon>Arthropoda</taxon>
        <taxon>Chelicerata</taxon>
        <taxon>Arachnida</taxon>
        <taxon>Araneae</taxon>
        <taxon>Araneomorphae</taxon>
        <taxon>Entelegynae</taxon>
        <taxon>Araneoidea</taxon>
        <taxon>Nephilidae</taxon>
        <taxon>Trichonephila</taxon>
        <taxon>Trichonephila inaurata</taxon>
    </lineage>
</organism>
<keyword evidence="2" id="KW-1185">Reference proteome</keyword>
<evidence type="ECO:0000313" key="2">
    <source>
        <dbReference type="Proteomes" id="UP000886998"/>
    </source>
</evidence>
<accession>A0A8X6Y242</accession>
<sequence>MNIRIFPNPIPSDRQGSRFHILIRPDFPNPYIRYDVTESFDVIPKIPFLHTQKSSSEIRNRNRVFFVSASHPTTKPQRVLGQNSSWYGYRHTIPNFYELFRYLTFSQN</sequence>
<name>A0A8X6Y242_9ARAC</name>